<dbReference type="Proteomes" id="UP001153069">
    <property type="component" value="Unassembled WGS sequence"/>
</dbReference>
<evidence type="ECO:0000256" key="8">
    <source>
        <dbReference type="SAM" id="Phobius"/>
    </source>
</evidence>
<comment type="subcellular location">
    <subcellularLocation>
        <location evidence="1">Membrane</location>
    </subcellularLocation>
</comment>
<comment type="caution">
    <text evidence="9">The sequence shown here is derived from an EMBL/GenBank/DDBJ whole genome shotgun (WGS) entry which is preliminary data.</text>
</comment>
<keyword evidence="9" id="KW-0675">Receptor</keyword>
<keyword evidence="8" id="KW-1133">Transmembrane helix</keyword>
<feature type="transmembrane region" description="Helical" evidence="8">
    <location>
        <begin position="211"/>
        <end position="230"/>
    </location>
</feature>
<name>A0A9N8DPS1_9STRA</name>
<keyword evidence="9" id="KW-0808">Transferase</keyword>
<keyword evidence="9" id="KW-0418">Kinase</keyword>
<dbReference type="PANTHER" id="PTHR45974">
    <property type="entry name" value="RECEPTOR-LIKE PROTEIN 55"/>
    <property type="match status" value="1"/>
</dbReference>
<keyword evidence="4" id="KW-0677">Repeat</keyword>
<evidence type="ECO:0000313" key="9">
    <source>
        <dbReference type="EMBL" id="CAB9506897.1"/>
    </source>
</evidence>
<evidence type="ECO:0000256" key="2">
    <source>
        <dbReference type="ARBA" id="ARBA00022614"/>
    </source>
</evidence>
<evidence type="ECO:0000256" key="5">
    <source>
        <dbReference type="ARBA" id="ARBA00023136"/>
    </source>
</evidence>
<evidence type="ECO:0000256" key="3">
    <source>
        <dbReference type="ARBA" id="ARBA00022729"/>
    </source>
</evidence>
<dbReference type="Gene3D" id="3.80.10.10">
    <property type="entry name" value="Ribonuclease Inhibitor"/>
    <property type="match status" value="2"/>
</dbReference>
<proteinExistence type="predicted"/>
<dbReference type="PANTHER" id="PTHR45974:SF287">
    <property type="entry name" value="CONCANAVALIN A-LIKE LECTIN_GLUCANASE DOMAIN-CONTAINING PROTEIN-RELATED"/>
    <property type="match status" value="1"/>
</dbReference>
<keyword evidence="8" id="KW-0812">Transmembrane</keyword>
<keyword evidence="5 8" id="KW-0472">Membrane</keyword>
<keyword evidence="2" id="KW-0433">Leucine-rich repeat</keyword>
<feature type="compositionally biased region" description="Basic and acidic residues" evidence="7">
    <location>
        <begin position="48"/>
        <end position="59"/>
    </location>
</feature>
<organism evidence="9 10">
    <name type="scientific">Seminavis robusta</name>
    <dbReference type="NCBI Taxonomy" id="568900"/>
    <lineage>
        <taxon>Eukaryota</taxon>
        <taxon>Sar</taxon>
        <taxon>Stramenopiles</taxon>
        <taxon>Ochrophyta</taxon>
        <taxon>Bacillariophyta</taxon>
        <taxon>Bacillariophyceae</taxon>
        <taxon>Bacillariophycidae</taxon>
        <taxon>Naviculales</taxon>
        <taxon>Naviculaceae</taxon>
        <taxon>Seminavis</taxon>
    </lineage>
</organism>
<gene>
    <name evidence="9" type="ORF">SEMRO_283_G107780.1</name>
</gene>
<accession>A0A9N8DPS1</accession>
<evidence type="ECO:0000256" key="4">
    <source>
        <dbReference type="ARBA" id="ARBA00022737"/>
    </source>
</evidence>
<evidence type="ECO:0000313" key="10">
    <source>
        <dbReference type="Proteomes" id="UP001153069"/>
    </source>
</evidence>
<dbReference type="GO" id="GO:0016020">
    <property type="term" value="C:membrane"/>
    <property type="evidence" value="ECO:0007669"/>
    <property type="project" value="UniProtKB-SubCell"/>
</dbReference>
<dbReference type="GO" id="GO:0016301">
    <property type="term" value="F:kinase activity"/>
    <property type="evidence" value="ECO:0007669"/>
    <property type="project" value="UniProtKB-KW"/>
</dbReference>
<dbReference type="FunFam" id="3.80.10.10:FF:000041">
    <property type="entry name" value="LRR receptor-like serine/threonine-protein kinase ERECTA"/>
    <property type="match status" value="1"/>
</dbReference>
<sequence>MQNQWDSSHNKIGEEQEREQQENKEESNYLADEAKQSIANPAPMTAHQQDHQQQEHHQEQGIVSSMSGSGKANGLVDTDVLVAQGEILQNDGNFGMIPLPQLERTTANNSDTQTQPGAFPSGDFPAIHESSETTTEITHIEPGTEALDWLGFRPPTIQPTIQPENDNGDLAVANLVQDETIPQDLPEAQDYNPDNINNSRETRMKEFKTKVLLGVIALLAIILIFVAILTPQSQEDNADIVPTTSPISTILEDQESPQSRAFEWLMEEVDILHNLTEQRVVQRFVLATFYFANSDGRWFLSDNWLNHSVHECLWHSSLEQWYFTFDARINFPLDHISPCEQEPAGYLNDGVLYQGDGILKNFWLQYNGLSGSGIPPELYLLTDLKSVALDNFKLTTTIPEELFNLPSLEVISMISCDLYGSIPEAIGRLSKLRIIYFALNSLTGTIPSSLYSLTNSMRSMYLLDNQLTGPLPTTELGLLPDLQFIWFAENLFTGTIPTELGELNLLYWLDLGGLVLSGTIPAELEVQTDMIFLQLYDSGLTGTIPGWLGNMTNMKVFTLRRNSFTGTIPTELGLLTELSSLWLGGNALSGTIPTEIGMYEQVLALSFENTDLIGTIPTELGQLTHGLWQLLLHDNDLTGTVPLELGNVSFLATRGKVLLHGNDLSGIIPESLCSVNNLTFDCSSQLCGCDWCNCSNAGMSMVLLEVENQTNGDGQFVGEENQTST</sequence>
<protein>
    <submittedName>
        <fullName evidence="9">LRR receptor-like serine threonine-protein kinase</fullName>
    </submittedName>
</protein>
<keyword evidence="3" id="KW-0732">Signal</keyword>
<feature type="compositionally biased region" description="Polar residues" evidence="7">
    <location>
        <begin position="61"/>
        <end position="70"/>
    </location>
</feature>
<evidence type="ECO:0000256" key="6">
    <source>
        <dbReference type="ARBA" id="ARBA00023180"/>
    </source>
</evidence>
<evidence type="ECO:0000256" key="7">
    <source>
        <dbReference type="SAM" id="MobiDB-lite"/>
    </source>
</evidence>
<keyword evidence="10" id="KW-1185">Reference proteome</keyword>
<feature type="compositionally biased region" description="Basic and acidic residues" evidence="7">
    <location>
        <begin position="8"/>
        <end position="35"/>
    </location>
</feature>
<dbReference type="SUPFAM" id="SSF52058">
    <property type="entry name" value="L domain-like"/>
    <property type="match status" value="1"/>
</dbReference>
<reference evidence="9" key="1">
    <citation type="submission" date="2020-06" db="EMBL/GenBank/DDBJ databases">
        <authorList>
            <consortium name="Plant Systems Biology data submission"/>
        </authorList>
    </citation>
    <scope>NUCLEOTIDE SEQUENCE</scope>
    <source>
        <strain evidence="9">D6</strain>
    </source>
</reference>
<evidence type="ECO:0000256" key="1">
    <source>
        <dbReference type="ARBA" id="ARBA00004370"/>
    </source>
</evidence>
<dbReference type="InterPro" id="IPR032675">
    <property type="entry name" value="LRR_dom_sf"/>
</dbReference>
<dbReference type="EMBL" id="CAICTM010000282">
    <property type="protein sequence ID" value="CAB9506897.1"/>
    <property type="molecule type" value="Genomic_DNA"/>
</dbReference>
<keyword evidence="6" id="KW-0325">Glycoprotein</keyword>
<dbReference type="AlphaFoldDB" id="A0A9N8DPS1"/>
<feature type="region of interest" description="Disordered" evidence="7">
    <location>
        <begin position="1"/>
        <end position="71"/>
    </location>
</feature>